<dbReference type="SUPFAM" id="SSF51206">
    <property type="entry name" value="cAMP-binding domain-like"/>
    <property type="match status" value="1"/>
</dbReference>
<dbReference type="InterPro" id="IPR014710">
    <property type="entry name" value="RmlC-like_jellyroll"/>
</dbReference>
<dbReference type="Proteomes" id="UP001165083">
    <property type="component" value="Unassembled WGS sequence"/>
</dbReference>
<gene>
    <name evidence="2" type="ORF">Plil01_001249500</name>
</gene>
<evidence type="ECO:0000313" key="3">
    <source>
        <dbReference type="Proteomes" id="UP001165083"/>
    </source>
</evidence>
<dbReference type="EMBL" id="BSXW01000777">
    <property type="protein sequence ID" value="GMF29438.1"/>
    <property type="molecule type" value="Genomic_DNA"/>
</dbReference>
<feature type="region of interest" description="Disordered" evidence="1">
    <location>
        <begin position="1"/>
        <end position="53"/>
    </location>
</feature>
<evidence type="ECO:0000313" key="2">
    <source>
        <dbReference type="EMBL" id="GMF29438.1"/>
    </source>
</evidence>
<protein>
    <submittedName>
        <fullName evidence="2">Unnamed protein product</fullName>
    </submittedName>
</protein>
<dbReference type="AlphaFoldDB" id="A0A9W6UCG4"/>
<keyword evidence="3" id="KW-1185">Reference proteome</keyword>
<proteinExistence type="predicted"/>
<accession>A0A9W6UCG4</accession>
<dbReference type="InterPro" id="IPR018490">
    <property type="entry name" value="cNMP-bd_dom_sf"/>
</dbReference>
<organism evidence="2 3">
    <name type="scientific">Phytophthora lilii</name>
    <dbReference type="NCBI Taxonomy" id="2077276"/>
    <lineage>
        <taxon>Eukaryota</taxon>
        <taxon>Sar</taxon>
        <taxon>Stramenopiles</taxon>
        <taxon>Oomycota</taxon>
        <taxon>Peronosporomycetes</taxon>
        <taxon>Peronosporales</taxon>
        <taxon>Peronosporaceae</taxon>
        <taxon>Phytophthora</taxon>
    </lineage>
</organism>
<dbReference type="Gene3D" id="2.60.120.10">
    <property type="entry name" value="Jelly Rolls"/>
    <property type="match status" value="1"/>
</dbReference>
<name>A0A9W6UCG4_9STRA</name>
<sequence length="213" mass="23527">MSDVVCPGGMQLSVEGSHDKGLQLQEEGCDKPEESRRAISADLEPVESGSTLPAETKENKWKLAFRQLIFMKRMNMQFNDRTKNEIELRQQNISPTSLICSVPYFNTFTAEEIKALVAASRRESLRPGETLLLSLANANIQQEGNFCIVISGNLALAKTSVPSAKALRQAALYPQLRLGIGDYFCIHSSSDMKAIAMELAEYLTIPMNVRNGA</sequence>
<feature type="compositionally biased region" description="Basic and acidic residues" evidence="1">
    <location>
        <begin position="28"/>
        <end position="39"/>
    </location>
</feature>
<evidence type="ECO:0000256" key="1">
    <source>
        <dbReference type="SAM" id="MobiDB-lite"/>
    </source>
</evidence>
<reference evidence="2" key="1">
    <citation type="submission" date="2023-04" db="EMBL/GenBank/DDBJ databases">
        <title>Phytophthora lilii NBRC 32176.</title>
        <authorList>
            <person name="Ichikawa N."/>
            <person name="Sato H."/>
            <person name="Tonouchi N."/>
        </authorList>
    </citation>
    <scope>NUCLEOTIDE SEQUENCE</scope>
    <source>
        <strain evidence="2">NBRC 32176</strain>
    </source>
</reference>
<dbReference type="OrthoDB" id="67688at2759"/>
<comment type="caution">
    <text evidence="2">The sequence shown here is derived from an EMBL/GenBank/DDBJ whole genome shotgun (WGS) entry which is preliminary data.</text>
</comment>